<dbReference type="GO" id="GO:0006516">
    <property type="term" value="P:glycoprotein catabolic process"/>
    <property type="evidence" value="ECO:0007669"/>
    <property type="project" value="TreeGrafter"/>
</dbReference>
<name>A0A381P1S8_9ZZZZ</name>
<dbReference type="SUPFAM" id="SSF49785">
    <property type="entry name" value="Galactose-binding domain-like"/>
    <property type="match status" value="1"/>
</dbReference>
<dbReference type="Gene3D" id="3.20.20.80">
    <property type="entry name" value="Glycosidases"/>
    <property type="match status" value="1"/>
</dbReference>
<dbReference type="InterPro" id="IPR017853">
    <property type="entry name" value="GH"/>
</dbReference>
<accession>A0A381P1S8</accession>
<comment type="catalytic activity">
    <reaction evidence="1">
        <text>Hydrolysis of terminal, non-reducing beta-D-mannose residues in beta-D-mannosides.</text>
        <dbReference type="EC" id="3.2.1.25"/>
    </reaction>
</comment>
<evidence type="ECO:0000256" key="1">
    <source>
        <dbReference type="ARBA" id="ARBA00000829"/>
    </source>
</evidence>
<evidence type="ECO:0000256" key="5">
    <source>
        <dbReference type="SAM" id="MobiDB-lite"/>
    </source>
</evidence>
<evidence type="ECO:0000256" key="3">
    <source>
        <dbReference type="ARBA" id="ARBA00022801"/>
    </source>
</evidence>
<dbReference type="PANTHER" id="PTHR43730">
    <property type="entry name" value="BETA-MANNOSIDASE"/>
    <property type="match status" value="1"/>
</dbReference>
<keyword evidence="4" id="KW-0326">Glycosidase</keyword>
<dbReference type="InterPro" id="IPR013783">
    <property type="entry name" value="Ig-like_fold"/>
</dbReference>
<dbReference type="EMBL" id="UINC01000743">
    <property type="protein sequence ID" value="SUZ60454.1"/>
    <property type="molecule type" value="Genomic_DNA"/>
</dbReference>
<evidence type="ECO:0000256" key="4">
    <source>
        <dbReference type="ARBA" id="ARBA00023295"/>
    </source>
</evidence>
<feature type="region of interest" description="Disordered" evidence="5">
    <location>
        <begin position="690"/>
        <end position="713"/>
    </location>
</feature>
<proteinExistence type="predicted"/>
<reference evidence="6" key="1">
    <citation type="submission" date="2018-05" db="EMBL/GenBank/DDBJ databases">
        <authorList>
            <person name="Lanie J.A."/>
            <person name="Ng W.-L."/>
            <person name="Kazmierczak K.M."/>
            <person name="Andrzejewski T.M."/>
            <person name="Davidsen T.M."/>
            <person name="Wayne K.J."/>
            <person name="Tettelin H."/>
            <person name="Glass J.I."/>
            <person name="Rusch D."/>
            <person name="Podicherti R."/>
            <person name="Tsui H.-C.T."/>
            <person name="Winkler M.E."/>
        </authorList>
    </citation>
    <scope>NUCLEOTIDE SEQUENCE</scope>
</reference>
<gene>
    <name evidence="6" type="ORF">METZ01_LOCUS13308</name>
</gene>
<protein>
    <recommendedName>
        <fullName evidence="2">beta-mannosidase</fullName>
        <ecNumber evidence="2">3.2.1.25</ecNumber>
    </recommendedName>
</protein>
<dbReference type="GO" id="GO:0004567">
    <property type="term" value="F:beta-mannosidase activity"/>
    <property type="evidence" value="ECO:0007669"/>
    <property type="project" value="UniProtKB-EC"/>
</dbReference>
<keyword evidence="3" id="KW-0378">Hydrolase</keyword>
<dbReference type="SUPFAM" id="SSF51445">
    <property type="entry name" value="(Trans)glycosidases"/>
    <property type="match status" value="1"/>
</dbReference>
<dbReference type="SUPFAM" id="SSF49303">
    <property type="entry name" value="beta-Galactosidase/glucuronidase domain"/>
    <property type="match status" value="1"/>
</dbReference>
<evidence type="ECO:0000313" key="6">
    <source>
        <dbReference type="EMBL" id="SUZ60454.1"/>
    </source>
</evidence>
<dbReference type="InterPro" id="IPR050887">
    <property type="entry name" value="Beta-mannosidase_GH2"/>
</dbReference>
<evidence type="ECO:0000256" key="2">
    <source>
        <dbReference type="ARBA" id="ARBA00012754"/>
    </source>
</evidence>
<dbReference type="PANTHER" id="PTHR43730:SF1">
    <property type="entry name" value="BETA-MANNOSIDASE"/>
    <property type="match status" value="1"/>
</dbReference>
<dbReference type="InterPro" id="IPR036156">
    <property type="entry name" value="Beta-gal/glucu_dom_sf"/>
</dbReference>
<dbReference type="AlphaFoldDB" id="A0A381P1S8"/>
<dbReference type="InterPro" id="IPR008979">
    <property type="entry name" value="Galactose-bd-like_sf"/>
</dbReference>
<sequence>MDLSGPWRAQVADDLLRRTFPDDNLDDDDWPEVEVPGHWADHPNFSGSDGPLLFRTRFTTDSPHPDRRLFLELDGVAYQGDVWLDGSYLGPTEGYFVPHALEVTEEARRRSDHLLAVEVTCPPVGNPEEKRTLTGATQGEPDGWNPGGIWRPVRLRETGPVPLRHLRVVCTRATENVATLAIRAVVHTDRPRPVVFRTRVLGIDHRHGQPLAGGENRVEWSVRVPRPPLWWPAELGDQPLCELTLDVATVDGLVSDTAIRTVGFRSVRMRDHVWRVNGERLFLRGAIVPPLARGLVAVTNKGAEADLQRAAAAGLNLVRVAGHVSAPSLYEAADRAGMLLWQDMPLRGGYHRDVRGQAARQAREMVDLLGHHPSVVVWCGHDSPDPVDRTRAAPRLLDQQKPTWNRTVLDRTVRRALDQADPSRPVVSHSGVLPNLPRLDDADSHLWFGWYSGRRADLAAYLDRMPRAGRFVSAFGSQSVPEESPALSDGTLDPATWPDVNQERLSAVYGAEADVLLRRFPPADYEDPGSWAAATRRHQAELLRIQVEALRIRKYRPTGGFALDRLLDVAPAVSGSLLDHQRSPKPAYAQVAASCATTIVVADPPLSDIAPRSTLRFRVLVVHDGRVPLNHVRVDAVLTVAGKEESWSWGGPVEADSVTLVGTVEHPLGDATGPVDLALHLVRPADGVGAGNGAESADPGAVANHYSGRIGAG</sequence>
<dbReference type="EC" id="3.2.1.25" evidence="2"/>
<dbReference type="Gene3D" id="2.60.120.260">
    <property type="entry name" value="Galactose-binding domain-like"/>
    <property type="match status" value="1"/>
</dbReference>
<organism evidence="6">
    <name type="scientific">marine metagenome</name>
    <dbReference type="NCBI Taxonomy" id="408172"/>
    <lineage>
        <taxon>unclassified sequences</taxon>
        <taxon>metagenomes</taxon>
        <taxon>ecological metagenomes</taxon>
    </lineage>
</organism>
<dbReference type="Gene3D" id="2.60.40.10">
    <property type="entry name" value="Immunoglobulins"/>
    <property type="match status" value="1"/>
</dbReference>